<organism evidence="1 2">
    <name type="scientific">Hapsidospora chrysogenum (strain ATCC 11550 / CBS 779.69 / DSM 880 / IAM 14645 / JCM 23072 / IMI 49137)</name>
    <name type="common">Acremonium chrysogenum</name>
    <dbReference type="NCBI Taxonomy" id="857340"/>
    <lineage>
        <taxon>Eukaryota</taxon>
        <taxon>Fungi</taxon>
        <taxon>Dikarya</taxon>
        <taxon>Ascomycota</taxon>
        <taxon>Pezizomycotina</taxon>
        <taxon>Sordariomycetes</taxon>
        <taxon>Hypocreomycetidae</taxon>
        <taxon>Hypocreales</taxon>
        <taxon>Bionectriaceae</taxon>
        <taxon>Hapsidospora</taxon>
    </lineage>
</organism>
<protein>
    <submittedName>
        <fullName evidence="1">Uncharacterized protein</fullName>
    </submittedName>
</protein>
<accession>A0A086SXQ8</accession>
<proteinExistence type="predicted"/>
<sequence length="178" mass="19740">MSLPECAIDVTVNKLPVDVATSHGRPSGYGYQISLDFSHRQYASIYKETLKKGQQDGTSYGIGFTGTGTCEDGTRSVIDCTGSATRVILTCFSDSSPFPTEVEQDYLQFSNETEADKWTSLTKLWRKTATSHDGRRDWVPWMEAEEFAMALGMPYEEVKKAWLVPSAAILRAMLATTT</sequence>
<dbReference type="EMBL" id="JPKY01000111">
    <property type="protein sequence ID" value="KFH41890.1"/>
    <property type="molecule type" value="Genomic_DNA"/>
</dbReference>
<reference evidence="2" key="1">
    <citation type="journal article" date="2014" name="Genome Announc.">
        <title>Genome sequence and annotation of Acremonium chrysogenum, producer of the beta-lactam antibiotic cephalosporin C.</title>
        <authorList>
            <person name="Terfehr D."/>
            <person name="Dahlmann T.A."/>
            <person name="Specht T."/>
            <person name="Zadra I."/>
            <person name="Kuernsteiner H."/>
            <person name="Kueck U."/>
        </authorList>
    </citation>
    <scope>NUCLEOTIDE SEQUENCE [LARGE SCALE GENOMIC DNA]</scope>
    <source>
        <strain evidence="2">ATCC 11550 / CBS 779.69 / DSM 880 / IAM 14645 / JCM 23072 / IMI 49137</strain>
    </source>
</reference>
<evidence type="ECO:0000313" key="1">
    <source>
        <dbReference type="EMBL" id="KFH41890.1"/>
    </source>
</evidence>
<dbReference type="HOGENOM" id="CLU_1510158_0_0_1"/>
<dbReference type="AlphaFoldDB" id="A0A086SXQ8"/>
<keyword evidence="2" id="KW-1185">Reference proteome</keyword>
<dbReference type="Proteomes" id="UP000029964">
    <property type="component" value="Unassembled WGS sequence"/>
</dbReference>
<gene>
    <name evidence="1" type="ORF">ACRE_073820</name>
</gene>
<name>A0A086SXQ8_HAPC1</name>
<evidence type="ECO:0000313" key="2">
    <source>
        <dbReference type="Proteomes" id="UP000029964"/>
    </source>
</evidence>
<comment type="caution">
    <text evidence="1">The sequence shown here is derived from an EMBL/GenBank/DDBJ whole genome shotgun (WGS) entry which is preliminary data.</text>
</comment>